<feature type="transmembrane region" description="Helical" evidence="8">
    <location>
        <begin position="308"/>
        <end position="329"/>
    </location>
</feature>
<dbReference type="RefSeq" id="WP_213099094.1">
    <property type="nucleotide sequence ID" value="NZ_JAGYPH010000003.1"/>
</dbReference>
<protein>
    <submittedName>
        <fullName evidence="9">GerAB/ArcD/ProY family transporter</fullName>
    </submittedName>
</protein>
<evidence type="ECO:0000256" key="3">
    <source>
        <dbReference type="ARBA" id="ARBA00022448"/>
    </source>
</evidence>
<comment type="caution">
    <text evidence="9">The sequence shown here is derived from an EMBL/GenBank/DDBJ whole genome shotgun (WGS) entry which is preliminary data.</text>
</comment>
<feature type="transmembrane region" description="Helical" evidence="8">
    <location>
        <begin position="113"/>
        <end position="135"/>
    </location>
</feature>
<dbReference type="Pfam" id="PF03845">
    <property type="entry name" value="Spore_permease"/>
    <property type="match status" value="1"/>
</dbReference>
<gene>
    <name evidence="9" type="ORF">KHA91_14965</name>
</gene>
<evidence type="ECO:0000256" key="1">
    <source>
        <dbReference type="ARBA" id="ARBA00004141"/>
    </source>
</evidence>
<proteinExistence type="inferred from homology"/>
<dbReference type="GO" id="GO:0009847">
    <property type="term" value="P:spore germination"/>
    <property type="evidence" value="ECO:0007669"/>
    <property type="project" value="InterPro"/>
</dbReference>
<evidence type="ECO:0000256" key="8">
    <source>
        <dbReference type="SAM" id="Phobius"/>
    </source>
</evidence>
<dbReference type="PANTHER" id="PTHR34975:SF2">
    <property type="entry name" value="SPORE GERMINATION PROTEIN A2"/>
    <property type="match status" value="1"/>
</dbReference>
<evidence type="ECO:0000256" key="7">
    <source>
        <dbReference type="ARBA" id="ARBA00023136"/>
    </source>
</evidence>
<feature type="transmembrane region" description="Helical" evidence="8">
    <location>
        <begin position="190"/>
        <end position="208"/>
    </location>
</feature>
<keyword evidence="3" id="KW-0813">Transport</keyword>
<feature type="transmembrane region" description="Helical" evidence="8">
    <location>
        <begin position="82"/>
        <end position="101"/>
    </location>
</feature>
<name>A0A942UR31_9BACI</name>
<evidence type="ECO:0000256" key="5">
    <source>
        <dbReference type="ARBA" id="ARBA00022692"/>
    </source>
</evidence>
<evidence type="ECO:0000256" key="2">
    <source>
        <dbReference type="ARBA" id="ARBA00007998"/>
    </source>
</evidence>
<dbReference type="InterPro" id="IPR004761">
    <property type="entry name" value="Spore_GerAB"/>
</dbReference>
<evidence type="ECO:0000256" key="4">
    <source>
        <dbReference type="ARBA" id="ARBA00022544"/>
    </source>
</evidence>
<dbReference type="GO" id="GO:0016020">
    <property type="term" value="C:membrane"/>
    <property type="evidence" value="ECO:0007669"/>
    <property type="project" value="UniProtKB-SubCell"/>
</dbReference>
<keyword evidence="10" id="KW-1185">Reference proteome</keyword>
<feature type="transmembrane region" description="Helical" evidence="8">
    <location>
        <begin position="271"/>
        <end position="296"/>
    </location>
</feature>
<keyword evidence="5 8" id="KW-0812">Transmembrane</keyword>
<sequence>MIKTADGKIGTREFFSIIILDIGIKATDTTPNFLFTDGKNAAWMMPIFSFVIILIPFLLLLSLLKKHEKGLMELLFNLTGKYIGGIIGFGLFLIVFSGTFINSRSYIDIVNVMFYPKAPVLLLLFLLLGVASFLVAKRGFEAIGRTAWFLIPTIHIMLILLIILSWKELDWVRLFPIAGPGVTHIMKKSITHSSLYGDIILFAVFFSFIRNYKSFRLASFLGLGFSCAIIAVFLAIYTMVFDYPEIINMAYPYQQLTRIASLGEIITHVEAIFLGIWVISAAIHFAITLYLSAYLFAGALQLTEFEPLILPFAGLALLLGLHEENIFQVTTLREILFISSSWIFILLPFFLWTVDRWKGRVKE</sequence>
<feature type="transmembrane region" description="Helical" evidence="8">
    <location>
        <begin position="335"/>
        <end position="354"/>
    </location>
</feature>
<accession>A0A942UR31</accession>
<evidence type="ECO:0000256" key="6">
    <source>
        <dbReference type="ARBA" id="ARBA00022989"/>
    </source>
</evidence>
<reference evidence="9 10" key="1">
    <citation type="submission" date="2021-05" db="EMBL/GenBank/DDBJ databases">
        <title>Novel Bacillus species.</title>
        <authorList>
            <person name="Liu G."/>
        </authorList>
    </citation>
    <scope>NUCLEOTIDE SEQUENCE [LARGE SCALE GENOMIC DNA]</scope>
    <source>
        <strain evidence="9 10">FJAT-49682</strain>
    </source>
</reference>
<keyword evidence="6 8" id="KW-1133">Transmembrane helix</keyword>
<comment type="subcellular location">
    <subcellularLocation>
        <location evidence="1">Membrane</location>
        <topology evidence="1">Multi-pass membrane protein</topology>
    </subcellularLocation>
</comment>
<organism evidence="9 10">
    <name type="scientific">Lederbergia citrea</name>
    <dbReference type="NCBI Taxonomy" id="2833581"/>
    <lineage>
        <taxon>Bacteria</taxon>
        <taxon>Bacillati</taxon>
        <taxon>Bacillota</taxon>
        <taxon>Bacilli</taxon>
        <taxon>Bacillales</taxon>
        <taxon>Bacillaceae</taxon>
        <taxon>Lederbergia</taxon>
    </lineage>
</organism>
<keyword evidence="7 8" id="KW-0472">Membrane</keyword>
<dbReference type="PANTHER" id="PTHR34975">
    <property type="entry name" value="SPORE GERMINATION PROTEIN A2"/>
    <property type="match status" value="1"/>
</dbReference>
<keyword evidence="4" id="KW-0309">Germination</keyword>
<evidence type="ECO:0000313" key="10">
    <source>
        <dbReference type="Proteomes" id="UP000676456"/>
    </source>
</evidence>
<dbReference type="EMBL" id="JAGYPN010000003">
    <property type="protein sequence ID" value="MBS4224042.1"/>
    <property type="molecule type" value="Genomic_DNA"/>
</dbReference>
<feature type="transmembrane region" description="Helical" evidence="8">
    <location>
        <begin position="41"/>
        <end position="61"/>
    </location>
</feature>
<dbReference type="AlphaFoldDB" id="A0A942UR31"/>
<dbReference type="Proteomes" id="UP000676456">
    <property type="component" value="Unassembled WGS sequence"/>
</dbReference>
<feature type="transmembrane region" description="Helical" evidence="8">
    <location>
        <begin position="147"/>
        <end position="166"/>
    </location>
</feature>
<evidence type="ECO:0000313" key="9">
    <source>
        <dbReference type="EMBL" id="MBS4224042.1"/>
    </source>
</evidence>
<feature type="transmembrane region" description="Helical" evidence="8">
    <location>
        <begin position="220"/>
        <end position="240"/>
    </location>
</feature>
<comment type="similarity">
    <text evidence="2">Belongs to the amino acid-polyamine-organocation (APC) superfamily. Spore germination protein (SGP) (TC 2.A.3.9) family.</text>
</comment>